<feature type="domain" description="PiggyBac transposable element-derived protein" evidence="2">
    <location>
        <begin position="112"/>
        <end position="471"/>
    </location>
</feature>
<dbReference type="InterPro" id="IPR029526">
    <property type="entry name" value="PGBD"/>
</dbReference>
<dbReference type="OMA" id="HESAYQC"/>
<sequence length="575" mass="65301">MADEAKVSSGESSSSSDGSEFWPSSDEGSPCPSPAQVNLSTDLCWPIDSDVPLAIYAKRKRDSPATQTAASTSTSAASFQWKDEDSAPMRYGFTGNGGAVDPCLHRSSTCSESFGAFFDDELYDKITQETNRFASQRPVTTSAHMRSWTDVNTRELRAFLGLCIMMGITKHPTIHSYWSTDPLLKMSLFPSIMPRDRFLAILQALHFNDNSAMPEDCPDRLFKLRPVIDYLLEKFSNVYTPQRDISVDDSLLKFYGCLRFTTYNPRKRARFGIKLYKLCQSTGDAAGYCYNFKIYTGQSKGDLPANTQVVMDLVVNLNGKGYNLALDRAFSSPDLYRRLHFKKFNVVGTVMPHRKGMPEDLKSVELRRGGTAYQTADLGVNGSLLAMVWKDKRNVRMLSTMHRADIRGTGKRDRTGAEKKKPACVLEYNALMGGVDISDQLAANHRATRKSMKWYKKLFFYLLDMTLVNSYCMHRVVGHRLSFLDFRLQLVRELLFDEPLPEYRPQRDTPPATSSRFVGRHFPVTLERNSYGDYHYRRCVLCSSKGQRKKTHIECDSCHQALCIVPCFRDYHTVR</sequence>
<evidence type="ECO:0000256" key="1">
    <source>
        <dbReference type="SAM" id="MobiDB-lite"/>
    </source>
</evidence>
<protein>
    <submittedName>
        <fullName evidence="4">PiggyBac transposable element-derived protein 4-like</fullName>
    </submittedName>
</protein>
<reference evidence="4" key="1">
    <citation type="submission" date="2025-08" db="UniProtKB">
        <authorList>
            <consortium name="RefSeq"/>
        </authorList>
    </citation>
    <scope>IDENTIFICATION</scope>
</reference>
<name>A0A8B7Z1D4_ACAPL</name>
<feature type="region of interest" description="Disordered" evidence="1">
    <location>
        <begin position="1"/>
        <end position="35"/>
    </location>
</feature>
<dbReference type="PANTHER" id="PTHR46599">
    <property type="entry name" value="PIGGYBAC TRANSPOSABLE ELEMENT-DERIVED PROTEIN 4"/>
    <property type="match status" value="1"/>
</dbReference>
<dbReference type="RefSeq" id="XP_022099413.1">
    <property type="nucleotide sequence ID" value="XM_022243721.1"/>
</dbReference>
<dbReference type="OrthoDB" id="9986773at2759"/>
<feature type="compositionally biased region" description="Low complexity" evidence="1">
    <location>
        <begin position="8"/>
        <end position="26"/>
    </location>
</feature>
<dbReference type="KEGG" id="aplc:110983969"/>
<dbReference type="Pfam" id="PF13843">
    <property type="entry name" value="DDE_Tnp_1_7"/>
    <property type="match status" value="1"/>
</dbReference>
<evidence type="ECO:0000313" key="3">
    <source>
        <dbReference type="Proteomes" id="UP000694845"/>
    </source>
</evidence>
<keyword evidence="3" id="KW-1185">Reference proteome</keyword>
<dbReference type="AlphaFoldDB" id="A0A8B7Z1D4"/>
<accession>A0A8B7Z1D4</accession>
<evidence type="ECO:0000259" key="2">
    <source>
        <dbReference type="Pfam" id="PF13843"/>
    </source>
</evidence>
<dbReference type="PANTHER" id="PTHR46599:SF3">
    <property type="entry name" value="PIGGYBAC TRANSPOSABLE ELEMENT-DERIVED PROTEIN 4"/>
    <property type="match status" value="1"/>
</dbReference>
<organism evidence="3 4">
    <name type="scientific">Acanthaster planci</name>
    <name type="common">Crown-of-thorns starfish</name>
    <dbReference type="NCBI Taxonomy" id="133434"/>
    <lineage>
        <taxon>Eukaryota</taxon>
        <taxon>Metazoa</taxon>
        <taxon>Echinodermata</taxon>
        <taxon>Eleutherozoa</taxon>
        <taxon>Asterozoa</taxon>
        <taxon>Asteroidea</taxon>
        <taxon>Valvatacea</taxon>
        <taxon>Valvatida</taxon>
        <taxon>Acanthasteridae</taxon>
        <taxon>Acanthaster</taxon>
    </lineage>
</organism>
<evidence type="ECO:0000313" key="4">
    <source>
        <dbReference type="RefSeq" id="XP_022099413.1"/>
    </source>
</evidence>
<gene>
    <name evidence="4" type="primary">LOC110983969</name>
</gene>
<dbReference type="Proteomes" id="UP000694845">
    <property type="component" value="Unplaced"/>
</dbReference>
<dbReference type="GeneID" id="110983969"/>
<proteinExistence type="predicted"/>